<evidence type="ECO:0000313" key="6">
    <source>
        <dbReference type="Proteomes" id="UP000230000"/>
    </source>
</evidence>
<dbReference type="PANTHER" id="PTHR30146">
    <property type="entry name" value="LACI-RELATED TRANSCRIPTIONAL REPRESSOR"/>
    <property type="match status" value="1"/>
</dbReference>
<keyword evidence="3" id="KW-0804">Transcription</keyword>
<keyword evidence="2" id="KW-0238">DNA-binding</keyword>
<dbReference type="Pfam" id="PF00532">
    <property type="entry name" value="Peripla_BP_1"/>
    <property type="match status" value="1"/>
</dbReference>
<proteinExistence type="predicted"/>
<evidence type="ECO:0000256" key="2">
    <source>
        <dbReference type="ARBA" id="ARBA00023125"/>
    </source>
</evidence>
<dbReference type="GO" id="GO:0000976">
    <property type="term" value="F:transcription cis-regulatory region binding"/>
    <property type="evidence" value="ECO:0007669"/>
    <property type="project" value="TreeGrafter"/>
</dbReference>
<reference evidence="5 6" key="1">
    <citation type="submission" date="2017-11" db="EMBL/GenBank/DDBJ databases">
        <title>Genomic Encyclopedia of Archaeal and Bacterial Type Strains, Phase II (KMG-II): From Individual Species to Whole Genera.</title>
        <authorList>
            <person name="Goeker M."/>
        </authorList>
    </citation>
    <scope>NUCLEOTIDE SEQUENCE [LARGE SCALE GENOMIC DNA]</scope>
    <source>
        <strain evidence="5 6">DSM 27268</strain>
    </source>
</reference>
<dbReference type="InterPro" id="IPR010982">
    <property type="entry name" value="Lambda_DNA-bd_dom_sf"/>
</dbReference>
<keyword evidence="1" id="KW-0805">Transcription regulation</keyword>
<organism evidence="5 6">
    <name type="scientific">Thermoflavifilum aggregans</name>
    <dbReference type="NCBI Taxonomy" id="454188"/>
    <lineage>
        <taxon>Bacteria</taxon>
        <taxon>Pseudomonadati</taxon>
        <taxon>Bacteroidota</taxon>
        <taxon>Chitinophagia</taxon>
        <taxon>Chitinophagales</taxon>
        <taxon>Chitinophagaceae</taxon>
        <taxon>Thermoflavifilum</taxon>
    </lineage>
</organism>
<name>A0A2M9CV72_9BACT</name>
<protein>
    <submittedName>
        <fullName evidence="5">LacI family transcriptional regulator</fullName>
    </submittedName>
</protein>
<dbReference type="EMBL" id="PGFG01000001">
    <property type="protein sequence ID" value="PJJ75783.1"/>
    <property type="molecule type" value="Genomic_DNA"/>
</dbReference>
<dbReference type="CDD" id="cd06267">
    <property type="entry name" value="PBP1_LacI_sugar_binding-like"/>
    <property type="match status" value="1"/>
</dbReference>
<dbReference type="Gene3D" id="1.10.260.40">
    <property type="entry name" value="lambda repressor-like DNA-binding domains"/>
    <property type="match status" value="1"/>
</dbReference>
<dbReference type="InterPro" id="IPR000843">
    <property type="entry name" value="HTH_LacI"/>
</dbReference>
<dbReference type="AlphaFoldDB" id="A0A2M9CV72"/>
<dbReference type="SMART" id="SM00354">
    <property type="entry name" value="HTH_LACI"/>
    <property type="match status" value="1"/>
</dbReference>
<accession>A0A2M9CV72</accession>
<dbReference type="Proteomes" id="UP000230000">
    <property type="component" value="Unassembled WGS sequence"/>
</dbReference>
<dbReference type="InterPro" id="IPR028082">
    <property type="entry name" value="Peripla_BP_I"/>
</dbReference>
<dbReference type="CDD" id="cd01392">
    <property type="entry name" value="HTH_LacI"/>
    <property type="match status" value="1"/>
</dbReference>
<feature type="domain" description="HTH lacI-type" evidence="4">
    <location>
        <begin position="2"/>
        <end position="56"/>
    </location>
</feature>
<sequence length="341" mass="38809">MPTIKEIAKIVGISPSAVSRALHDHPSIGKDTRERVKQVAAELGYEPNQLAIYFQKRRTFTVGVIVADLAEEFFSKAVSGIEDMALQHDYTVLIGQSHDDEQQEQRVIETMKRHHVDGLILSIAKQVKQYDYYQRLLKQRLPLVFFDCVPDMPQIWAVEADLVEGTMKAVRFLLRQGHRIIALINGPQSLPASMQRLQGYRLAMEKNRLKYDPNLTLFTDLSPSGTAHALRELCDYKRKPTAILAFNDYVALELMHELRQQRPEISDKIAIVSFANLHINKYVAHPPMASLEQFPYEQGQKAMQLLIQAIEEKAQHGGPVSARRITVSPRLVLHVQEKNTV</sequence>
<dbReference type="GO" id="GO:0003700">
    <property type="term" value="F:DNA-binding transcription factor activity"/>
    <property type="evidence" value="ECO:0007669"/>
    <property type="project" value="TreeGrafter"/>
</dbReference>
<dbReference type="InterPro" id="IPR001761">
    <property type="entry name" value="Peripla_BP/Lac1_sug-bd_dom"/>
</dbReference>
<evidence type="ECO:0000313" key="5">
    <source>
        <dbReference type="EMBL" id="PJJ75783.1"/>
    </source>
</evidence>
<dbReference type="Gene3D" id="3.40.50.2300">
    <property type="match status" value="2"/>
</dbReference>
<evidence type="ECO:0000256" key="3">
    <source>
        <dbReference type="ARBA" id="ARBA00023163"/>
    </source>
</evidence>
<comment type="caution">
    <text evidence="5">The sequence shown here is derived from an EMBL/GenBank/DDBJ whole genome shotgun (WGS) entry which is preliminary data.</text>
</comment>
<dbReference type="PROSITE" id="PS50932">
    <property type="entry name" value="HTH_LACI_2"/>
    <property type="match status" value="1"/>
</dbReference>
<dbReference type="SUPFAM" id="SSF53822">
    <property type="entry name" value="Periplasmic binding protein-like I"/>
    <property type="match status" value="1"/>
</dbReference>
<evidence type="ECO:0000256" key="1">
    <source>
        <dbReference type="ARBA" id="ARBA00023015"/>
    </source>
</evidence>
<dbReference type="SUPFAM" id="SSF47413">
    <property type="entry name" value="lambda repressor-like DNA-binding domains"/>
    <property type="match status" value="1"/>
</dbReference>
<dbReference type="Pfam" id="PF00356">
    <property type="entry name" value="LacI"/>
    <property type="match status" value="1"/>
</dbReference>
<keyword evidence="6" id="KW-1185">Reference proteome</keyword>
<evidence type="ECO:0000259" key="4">
    <source>
        <dbReference type="PROSITE" id="PS50932"/>
    </source>
</evidence>
<dbReference type="PANTHER" id="PTHR30146:SF109">
    <property type="entry name" value="HTH-TYPE TRANSCRIPTIONAL REGULATOR GALS"/>
    <property type="match status" value="1"/>
</dbReference>
<gene>
    <name evidence="5" type="ORF">BXY57_1372</name>
</gene>